<feature type="compositionally biased region" description="Basic and acidic residues" evidence="1">
    <location>
        <begin position="181"/>
        <end position="198"/>
    </location>
</feature>
<accession>A0AAD7JUI0</accession>
<dbReference type="InterPro" id="IPR013950">
    <property type="entry name" value="Mis14/Nsl1"/>
</dbReference>
<sequence length="198" mass="22833">MDQEVPRISIPSMRVWLRIKSQFAREIEAKIQKFAKERNLPEARKDEMLKAGEGFVEETFKICQHNIRINGRDFDSLQPHEQDAEPFDEALDRRVWSLADNRLKWHVKIASERRETPLVIEEKLQKLSSQYDVLETEPIATPTDSDEDMSDGPELDLDGQVFGEIQAVAGELGQSIPSQQERSERSRAVEAEYKGLRP</sequence>
<protein>
    <submittedName>
        <fullName evidence="2">Uncharacterized protein</fullName>
    </submittedName>
</protein>
<evidence type="ECO:0000313" key="2">
    <source>
        <dbReference type="EMBL" id="KAJ7772098.1"/>
    </source>
</evidence>
<feature type="region of interest" description="Disordered" evidence="1">
    <location>
        <begin position="134"/>
        <end position="198"/>
    </location>
</feature>
<dbReference type="Proteomes" id="UP001215280">
    <property type="component" value="Unassembled WGS sequence"/>
</dbReference>
<name>A0AAD7JUI0_9AGAR</name>
<comment type="caution">
    <text evidence="2">The sequence shown here is derived from an EMBL/GenBank/DDBJ whole genome shotgun (WGS) entry which is preliminary data.</text>
</comment>
<reference evidence="2" key="1">
    <citation type="submission" date="2023-03" db="EMBL/GenBank/DDBJ databases">
        <title>Massive genome expansion in bonnet fungi (Mycena s.s.) driven by repeated elements and novel gene families across ecological guilds.</title>
        <authorList>
            <consortium name="Lawrence Berkeley National Laboratory"/>
            <person name="Harder C.B."/>
            <person name="Miyauchi S."/>
            <person name="Viragh M."/>
            <person name="Kuo A."/>
            <person name="Thoen E."/>
            <person name="Andreopoulos B."/>
            <person name="Lu D."/>
            <person name="Skrede I."/>
            <person name="Drula E."/>
            <person name="Henrissat B."/>
            <person name="Morin E."/>
            <person name="Kohler A."/>
            <person name="Barry K."/>
            <person name="LaButti K."/>
            <person name="Morin E."/>
            <person name="Salamov A."/>
            <person name="Lipzen A."/>
            <person name="Mereny Z."/>
            <person name="Hegedus B."/>
            <person name="Baldrian P."/>
            <person name="Stursova M."/>
            <person name="Weitz H."/>
            <person name="Taylor A."/>
            <person name="Grigoriev I.V."/>
            <person name="Nagy L.G."/>
            <person name="Martin F."/>
            <person name="Kauserud H."/>
        </authorList>
    </citation>
    <scope>NUCLEOTIDE SEQUENCE</scope>
    <source>
        <strain evidence="2">CBHHK188m</strain>
    </source>
</reference>
<keyword evidence="3" id="KW-1185">Reference proteome</keyword>
<feature type="compositionally biased region" description="Acidic residues" evidence="1">
    <location>
        <begin position="144"/>
        <end position="157"/>
    </location>
</feature>
<dbReference type="PANTHER" id="PTHR31749:SF3">
    <property type="entry name" value="KINETOCHORE-ASSOCIATED PROTEIN NSL1 HOMOLOG"/>
    <property type="match status" value="1"/>
</dbReference>
<proteinExistence type="predicted"/>
<gene>
    <name evidence="2" type="ORF">DFH07DRAFT_803703</name>
</gene>
<dbReference type="PANTHER" id="PTHR31749">
    <property type="entry name" value="KINETOCHORE-ASSOCIATED PROTEIN NSL1 HOMOLOG"/>
    <property type="match status" value="1"/>
</dbReference>
<dbReference type="Pfam" id="PF08641">
    <property type="entry name" value="Mis14"/>
    <property type="match status" value="1"/>
</dbReference>
<dbReference type="EMBL" id="JARJLG010000020">
    <property type="protein sequence ID" value="KAJ7772098.1"/>
    <property type="molecule type" value="Genomic_DNA"/>
</dbReference>
<dbReference type="AlphaFoldDB" id="A0AAD7JUI0"/>
<evidence type="ECO:0000256" key="1">
    <source>
        <dbReference type="SAM" id="MobiDB-lite"/>
    </source>
</evidence>
<evidence type="ECO:0000313" key="3">
    <source>
        <dbReference type="Proteomes" id="UP001215280"/>
    </source>
</evidence>
<dbReference type="GO" id="GO:0000444">
    <property type="term" value="C:MIS12/MIND type complex"/>
    <property type="evidence" value="ECO:0007669"/>
    <property type="project" value="TreeGrafter"/>
</dbReference>
<organism evidence="2 3">
    <name type="scientific">Mycena maculata</name>
    <dbReference type="NCBI Taxonomy" id="230809"/>
    <lineage>
        <taxon>Eukaryota</taxon>
        <taxon>Fungi</taxon>
        <taxon>Dikarya</taxon>
        <taxon>Basidiomycota</taxon>
        <taxon>Agaricomycotina</taxon>
        <taxon>Agaricomycetes</taxon>
        <taxon>Agaricomycetidae</taxon>
        <taxon>Agaricales</taxon>
        <taxon>Marasmiineae</taxon>
        <taxon>Mycenaceae</taxon>
        <taxon>Mycena</taxon>
    </lineage>
</organism>
<dbReference type="GO" id="GO:0000070">
    <property type="term" value="P:mitotic sister chromatid segregation"/>
    <property type="evidence" value="ECO:0007669"/>
    <property type="project" value="InterPro"/>
</dbReference>